<gene>
    <name evidence="2" type="ORF">GCM10022224_064710</name>
</gene>
<dbReference type="SUPFAM" id="SSF46785">
    <property type="entry name" value="Winged helix' DNA-binding domain"/>
    <property type="match status" value="1"/>
</dbReference>
<keyword evidence="3" id="KW-1185">Reference proteome</keyword>
<name>A0ABP7CKJ5_9ACTN</name>
<protein>
    <recommendedName>
        <fullName evidence="1">HTH marR-type domain-containing protein</fullName>
    </recommendedName>
</protein>
<dbReference type="Pfam" id="PF12802">
    <property type="entry name" value="MarR_2"/>
    <property type="match status" value="1"/>
</dbReference>
<organism evidence="2 3">
    <name type="scientific">Nonomuraea antimicrobica</name>
    <dbReference type="NCBI Taxonomy" id="561173"/>
    <lineage>
        <taxon>Bacteria</taxon>
        <taxon>Bacillati</taxon>
        <taxon>Actinomycetota</taxon>
        <taxon>Actinomycetes</taxon>
        <taxon>Streptosporangiales</taxon>
        <taxon>Streptosporangiaceae</taxon>
        <taxon>Nonomuraea</taxon>
    </lineage>
</organism>
<dbReference type="PROSITE" id="PS50995">
    <property type="entry name" value="HTH_MARR_2"/>
    <property type="match status" value="1"/>
</dbReference>
<dbReference type="InterPro" id="IPR039422">
    <property type="entry name" value="MarR/SlyA-like"/>
</dbReference>
<dbReference type="EMBL" id="BAAAZP010000116">
    <property type="protein sequence ID" value="GAA3690314.1"/>
    <property type="molecule type" value="Genomic_DNA"/>
</dbReference>
<dbReference type="InterPro" id="IPR036390">
    <property type="entry name" value="WH_DNA-bd_sf"/>
</dbReference>
<dbReference type="PANTHER" id="PTHR33164:SF43">
    <property type="entry name" value="HTH-TYPE TRANSCRIPTIONAL REPRESSOR YETL"/>
    <property type="match status" value="1"/>
</dbReference>
<dbReference type="InterPro" id="IPR000835">
    <property type="entry name" value="HTH_MarR-typ"/>
</dbReference>
<dbReference type="PRINTS" id="PR00598">
    <property type="entry name" value="HTHMARR"/>
</dbReference>
<comment type="caution">
    <text evidence="2">The sequence shown here is derived from an EMBL/GenBank/DDBJ whole genome shotgun (WGS) entry which is preliminary data.</text>
</comment>
<evidence type="ECO:0000313" key="3">
    <source>
        <dbReference type="Proteomes" id="UP001500902"/>
    </source>
</evidence>
<evidence type="ECO:0000259" key="1">
    <source>
        <dbReference type="PROSITE" id="PS50995"/>
    </source>
</evidence>
<dbReference type="Gene3D" id="1.10.10.10">
    <property type="entry name" value="Winged helix-like DNA-binding domain superfamily/Winged helix DNA-binding domain"/>
    <property type="match status" value="1"/>
</dbReference>
<feature type="domain" description="HTH marR-type" evidence="1">
    <location>
        <begin position="22"/>
        <end position="157"/>
    </location>
</feature>
<accession>A0ABP7CKJ5</accession>
<proteinExistence type="predicted"/>
<evidence type="ECO:0000313" key="2">
    <source>
        <dbReference type="EMBL" id="GAA3690314.1"/>
    </source>
</evidence>
<dbReference type="InterPro" id="IPR036388">
    <property type="entry name" value="WH-like_DNA-bd_sf"/>
</dbReference>
<dbReference type="SMART" id="SM00347">
    <property type="entry name" value="HTH_MARR"/>
    <property type="match status" value="1"/>
</dbReference>
<reference evidence="3" key="1">
    <citation type="journal article" date="2019" name="Int. J. Syst. Evol. Microbiol.">
        <title>The Global Catalogue of Microorganisms (GCM) 10K type strain sequencing project: providing services to taxonomists for standard genome sequencing and annotation.</title>
        <authorList>
            <consortium name="The Broad Institute Genomics Platform"/>
            <consortium name="The Broad Institute Genome Sequencing Center for Infectious Disease"/>
            <person name="Wu L."/>
            <person name="Ma J."/>
        </authorList>
    </citation>
    <scope>NUCLEOTIDE SEQUENCE [LARGE SCALE GENOMIC DNA]</scope>
    <source>
        <strain evidence="3">JCM 16904</strain>
    </source>
</reference>
<dbReference type="PANTHER" id="PTHR33164">
    <property type="entry name" value="TRANSCRIPTIONAL REGULATOR, MARR FAMILY"/>
    <property type="match status" value="1"/>
</dbReference>
<dbReference type="Proteomes" id="UP001500902">
    <property type="component" value="Unassembled WGS sequence"/>
</dbReference>
<sequence length="169" mass="18561">METKGGGARVSRLPMDGDAWEKLGVWARLQHMDGQVKAEIGRRLESAHGTSLLEHELLAALLPHLDGLRMHELADALLVTRSGVTRLVDRLADKGLVDRHPDAGNRRVILAVLTEKGRRQTSEAKDLQCTVYDELIGSRLDGQDIAALRRILGKTGRPDPQRADPAESP</sequence>